<dbReference type="PANTHER" id="PTHR48081">
    <property type="entry name" value="AB HYDROLASE SUPERFAMILY PROTEIN C4A8.06C"/>
    <property type="match status" value="1"/>
</dbReference>
<dbReference type="Pfam" id="PF20434">
    <property type="entry name" value="BD-FAE"/>
    <property type="match status" value="1"/>
</dbReference>
<dbReference type="SUPFAM" id="SSF53474">
    <property type="entry name" value="alpha/beta-Hydrolases"/>
    <property type="match status" value="1"/>
</dbReference>
<dbReference type="RefSeq" id="WP_054532428.1">
    <property type="nucleotide sequence ID" value="NZ_LGKP01000002.1"/>
</dbReference>
<dbReference type="EMBL" id="LGKP01000002">
    <property type="protein sequence ID" value="KPL92037.1"/>
    <property type="molecule type" value="Genomic_DNA"/>
</dbReference>
<dbReference type="AlphaFoldDB" id="A0A0P6Y6K9"/>
<dbReference type="PANTHER" id="PTHR48081:SF33">
    <property type="entry name" value="KYNURENINE FORMAMIDASE"/>
    <property type="match status" value="1"/>
</dbReference>
<dbReference type="Proteomes" id="UP000050277">
    <property type="component" value="Unassembled WGS sequence"/>
</dbReference>
<protein>
    <submittedName>
        <fullName evidence="3">Esterase</fullName>
    </submittedName>
</protein>
<dbReference type="InterPro" id="IPR050300">
    <property type="entry name" value="GDXG_lipolytic_enzyme"/>
</dbReference>
<accession>A0A0P6Y6K9</accession>
<dbReference type="InterPro" id="IPR049492">
    <property type="entry name" value="BD-FAE-like_dom"/>
</dbReference>
<proteinExistence type="predicted"/>
<evidence type="ECO:0000313" key="4">
    <source>
        <dbReference type="Proteomes" id="UP000050277"/>
    </source>
</evidence>
<dbReference type="STRING" id="70996.SE18_00365"/>
<keyword evidence="4" id="KW-1185">Reference proteome</keyword>
<name>A0A0P6Y6K9_9CHLR</name>
<feature type="domain" description="BD-FAE-like" evidence="2">
    <location>
        <begin position="29"/>
        <end position="222"/>
    </location>
</feature>
<organism evidence="3 4">
    <name type="scientific">Herpetosiphon geysericola</name>
    <dbReference type="NCBI Taxonomy" id="70996"/>
    <lineage>
        <taxon>Bacteria</taxon>
        <taxon>Bacillati</taxon>
        <taxon>Chloroflexota</taxon>
        <taxon>Chloroflexia</taxon>
        <taxon>Herpetosiphonales</taxon>
        <taxon>Herpetosiphonaceae</taxon>
        <taxon>Herpetosiphon</taxon>
    </lineage>
</organism>
<evidence type="ECO:0000256" key="1">
    <source>
        <dbReference type="ARBA" id="ARBA00022801"/>
    </source>
</evidence>
<dbReference type="PATRIC" id="fig|70996.4.peg.2609"/>
<reference evidence="3 4" key="1">
    <citation type="submission" date="2015-07" db="EMBL/GenBank/DDBJ databases">
        <title>Whole genome sequence of Herpetosiphon geysericola DSM 7119.</title>
        <authorList>
            <person name="Hemp J."/>
            <person name="Ward L.M."/>
            <person name="Pace L.A."/>
            <person name="Fischer W.W."/>
        </authorList>
    </citation>
    <scope>NUCLEOTIDE SEQUENCE [LARGE SCALE GENOMIC DNA]</scope>
    <source>
        <strain evidence="3 4">DSM 7119</strain>
    </source>
</reference>
<evidence type="ECO:0000313" key="3">
    <source>
        <dbReference type="EMBL" id="KPL92037.1"/>
    </source>
</evidence>
<dbReference type="InterPro" id="IPR029058">
    <property type="entry name" value="AB_hydrolase_fold"/>
</dbReference>
<gene>
    <name evidence="3" type="ORF">SE18_00365</name>
</gene>
<sequence length="269" mass="28748">MSDSILAQAAPPADQRIWYAADPLQFGDLRLPAGNGPFPVVIVVHGGFWRARYDLEHIGHVCAALTALGYATWNIEYRRVGNGGGWPTTFFDVAQAADFVPQLAQTYPIDAQRVLSLGHSAGGHLALWLAARSKLAPTSPLWQAQPLRLQGVVSLAGVADLALADQRRLSQQAVQELLGGSPAEYPERYHDASPAALLPLGVPQIVLHGTDDGPVPFAISQSYVEQAVAAGDEARLVALPNAHHFELIDPSSREWPAVVAAVQDLLATP</sequence>
<keyword evidence="1" id="KW-0378">Hydrolase</keyword>
<evidence type="ECO:0000259" key="2">
    <source>
        <dbReference type="Pfam" id="PF20434"/>
    </source>
</evidence>
<dbReference type="OrthoDB" id="179999at2"/>
<dbReference type="Gene3D" id="3.40.50.1820">
    <property type="entry name" value="alpha/beta hydrolase"/>
    <property type="match status" value="1"/>
</dbReference>
<dbReference type="GO" id="GO:0016787">
    <property type="term" value="F:hydrolase activity"/>
    <property type="evidence" value="ECO:0007669"/>
    <property type="project" value="UniProtKB-KW"/>
</dbReference>
<comment type="caution">
    <text evidence="3">The sequence shown here is derived from an EMBL/GenBank/DDBJ whole genome shotgun (WGS) entry which is preliminary data.</text>
</comment>